<keyword evidence="1" id="KW-0812">Transmembrane</keyword>
<keyword evidence="1" id="KW-1133">Transmembrane helix</keyword>
<dbReference type="Proteomes" id="UP000235916">
    <property type="component" value="Unassembled WGS sequence"/>
</dbReference>
<dbReference type="AlphaFoldDB" id="A0A2N8KXR1"/>
<comment type="caution">
    <text evidence="2">The sequence shown here is derived from an EMBL/GenBank/DDBJ whole genome shotgun (WGS) entry which is preliminary data.</text>
</comment>
<feature type="transmembrane region" description="Helical" evidence="1">
    <location>
        <begin position="67"/>
        <end position="91"/>
    </location>
</feature>
<evidence type="ECO:0000313" key="3">
    <source>
        <dbReference type="Proteomes" id="UP000235916"/>
    </source>
</evidence>
<organism evidence="2 3">
    <name type="scientific">Kinneretia aquatilis</name>
    <dbReference type="NCBI Taxonomy" id="2070761"/>
    <lineage>
        <taxon>Bacteria</taxon>
        <taxon>Pseudomonadati</taxon>
        <taxon>Pseudomonadota</taxon>
        <taxon>Betaproteobacteria</taxon>
        <taxon>Burkholderiales</taxon>
        <taxon>Sphaerotilaceae</taxon>
        <taxon>Roseateles</taxon>
    </lineage>
</organism>
<dbReference type="RefSeq" id="WP_102768176.1">
    <property type="nucleotide sequence ID" value="NZ_POSP01000003.1"/>
</dbReference>
<gene>
    <name evidence="2" type="ORF">C1O66_12485</name>
</gene>
<sequence>MSRLFQKLPGFHKAAPGLEQRIWRRLPALLFWGTALPLLALGALWLASWSSVDAPAGPAERALGLWMYGLLGWLLLHWSLWIAVATGCFVVRVMKGPAYVADAYPLPDAAAMASVDAPPKD</sequence>
<protein>
    <submittedName>
        <fullName evidence="2">Uncharacterized protein</fullName>
    </submittedName>
</protein>
<name>A0A2N8KXR1_9BURK</name>
<reference evidence="2 3" key="1">
    <citation type="submission" date="2018-01" db="EMBL/GenBank/DDBJ databases">
        <title>Draft genome sequence of Paucibacter aquatile CR182 isolated from freshwater of the Nakdong River.</title>
        <authorList>
            <person name="Choi A."/>
            <person name="Chung E.J."/>
        </authorList>
    </citation>
    <scope>NUCLEOTIDE SEQUENCE [LARGE SCALE GENOMIC DNA]</scope>
    <source>
        <strain evidence="2 3">CR182</strain>
    </source>
</reference>
<keyword evidence="3" id="KW-1185">Reference proteome</keyword>
<keyword evidence="1" id="KW-0472">Membrane</keyword>
<feature type="transmembrane region" description="Helical" evidence="1">
    <location>
        <begin position="29"/>
        <end position="47"/>
    </location>
</feature>
<evidence type="ECO:0000313" key="2">
    <source>
        <dbReference type="EMBL" id="PND38257.1"/>
    </source>
</evidence>
<dbReference type="EMBL" id="POSP01000003">
    <property type="protein sequence ID" value="PND38257.1"/>
    <property type="molecule type" value="Genomic_DNA"/>
</dbReference>
<dbReference type="OrthoDB" id="8537001at2"/>
<evidence type="ECO:0000256" key="1">
    <source>
        <dbReference type="SAM" id="Phobius"/>
    </source>
</evidence>
<proteinExistence type="predicted"/>
<accession>A0A2N8KXR1</accession>